<dbReference type="GO" id="GO:0003924">
    <property type="term" value="F:GTPase activity"/>
    <property type="evidence" value="ECO:0007669"/>
    <property type="project" value="InterPro"/>
</dbReference>
<dbReference type="InterPro" id="IPR001019">
    <property type="entry name" value="Gprotein_alpha_su"/>
</dbReference>
<evidence type="ECO:0000313" key="9">
    <source>
        <dbReference type="Proteomes" id="UP000193498"/>
    </source>
</evidence>
<protein>
    <submittedName>
        <fullName evidence="8">Guanine nucleotide-binding protein alpha-2 subunit</fullName>
    </submittedName>
</protein>
<dbReference type="GO" id="GO:0000750">
    <property type="term" value="P:pheromone-dependent signal transduction involved in conjugation with cellular fusion"/>
    <property type="evidence" value="ECO:0007669"/>
    <property type="project" value="TreeGrafter"/>
</dbReference>
<dbReference type="OrthoDB" id="5817230at2759"/>
<evidence type="ECO:0000256" key="4">
    <source>
        <dbReference type="ARBA" id="ARBA00023134"/>
    </source>
</evidence>
<evidence type="ECO:0000256" key="3">
    <source>
        <dbReference type="ARBA" id="ARBA00022842"/>
    </source>
</evidence>
<dbReference type="GO" id="GO:0005525">
    <property type="term" value="F:GTP binding"/>
    <property type="evidence" value="ECO:0007669"/>
    <property type="project" value="UniProtKB-KW"/>
</dbReference>
<reference evidence="8 9" key="1">
    <citation type="submission" date="2016-07" db="EMBL/GenBank/DDBJ databases">
        <title>Pervasive Adenine N6-methylation of Active Genes in Fungi.</title>
        <authorList>
            <consortium name="DOE Joint Genome Institute"/>
            <person name="Mondo S.J."/>
            <person name="Dannebaum R.O."/>
            <person name="Kuo R.C."/>
            <person name="Labutti K."/>
            <person name="Haridas S."/>
            <person name="Kuo A."/>
            <person name="Salamov A."/>
            <person name="Ahrendt S.R."/>
            <person name="Lipzen A."/>
            <person name="Sullivan W."/>
            <person name="Andreopoulos W.B."/>
            <person name="Clum A."/>
            <person name="Lindquist E."/>
            <person name="Daum C."/>
            <person name="Ramamoorthy G.K."/>
            <person name="Gryganskyi A."/>
            <person name="Culley D."/>
            <person name="Magnuson J.K."/>
            <person name="James T.Y."/>
            <person name="O'Malley M.A."/>
            <person name="Stajich J.E."/>
            <person name="Spatafora J.W."/>
            <person name="Visel A."/>
            <person name="Grigoriev I.V."/>
        </authorList>
    </citation>
    <scope>NUCLEOTIDE SEQUENCE [LARGE SCALE GENOMIC DNA]</scope>
    <source>
        <strain evidence="8 9">CBS 931.73</strain>
    </source>
</reference>
<dbReference type="Gene3D" id="1.10.400.10">
    <property type="entry name" value="GI Alpha 1, domain 2-like"/>
    <property type="match status" value="1"/>
</dbReference>
<dbReference type="GO" id="GO:0007186">
    <property type="term" value="P:G protein-coupled receptor signaling pathway"/>
    <property type="evidence" value="ECO:0007669"/>
    <property type="project" value="InterPro"/>
</dbReference>
<gene>
    <name evidence="8" type="ORF">K493DRAFT_86676</name>
</gene>
<feature type="binding site" evidence="6">
    <location>
        <position position="327"/>
    </location>
    <ligand>
        <name>GTP</name>
        <dbReference type="ChEBI" id="CHEBI:37565"/>
    </ligand>
</feature>
<dbReference type="InterPro" id="IPR002975">
    <property type="entry name" value="Fungi_Gprotein_alpha"/>
</dbReference>
<dbReference type="PROSITE" id="PS51882">
    <property type="entry name" value="G_ALPHA"/>
    <property type="match status" value="1"/>
</dbReference>
<evidence type="ECO:0000313" key="8">
    <source>
        <dbReference type="EMBL" id="ORX84853.1"/>
    </source>
</evidence>
<organism evidence="8 9">
    <name type="scientific">Basidiobolus meristosporus CBS 931.73</name>
    <dbReference type="NCBI Taxonomy" id="1314790"/>
    <lineage>
        <taxon>Eukaryota</taxon>
        <taxon>Fungi</taxon>
        <taxon>Fungi incertae sedis</taxon>
        <taxon>Zoopagomycota</taxon>
        <taxon>Entomophthoromycotina</taxon>
        <taxon>Basidiobolomycetes</taxon>
        <taxon>Basidiobolales</taxon>
        <taxon>Basidiobolaceae</taxon>
        <taxon>Basidiobolus</taxon>
    </lineage>
</organism>
<dbReference type="Proteomes" id="UP000193498">
    <property type="component" value="Unassembled WGS sequence"/>
</dbReference>
<evidence type="ECO:0000256" key="5">
    <source>
        <dbReference type="ARBA" id="ARBA00023224"/>
    </source>
</evidence>
<feature type="binding site" evidence="6">
    <location>
        <begin position="201"/>
        <end position="205"/>
    </location>
    <ligand>
        <name>GTP</name>
        <dbReference type="ChEBI" id="CHEBI:37565"/>
    </ligand>
</feature>
<dbReference type="CDD" id="cd00066">
    <property type="entry name" value="G-alpha"/>
    <property type="match status" value="1"/>
</dbReference>
<dbReference type="SMART" id="SM00275">
    <property type="entry name" value="G_alpha"/>
    <property type="match status" value="1"/>
</dbReference>
<feature type="binding site" evidence="6">
    <location>
        <begin position="44"/>
        <end position="49"/>
    </location>
    <ligand>
        <name>GTP</name>
        <dbReference type="ChEBI" id="CHEBI:37565"/>
    </ligand>
</feature>
<dbReference type="PRINTS" id="PR01241">
    <property type="entry name" value="GPROTEINAFNG"/>
</dbReference>
<evidence type="ECO:0000256" key="1">
    <source>
        <dbReference type="ARBA" id="ARBA00022723"/>
    </source>
</evidence>
<dbReference type="FunCoup" id="A0A1Y1XGK4">
    <property type="interactions" value="197"/>
</dbReference>
<dbReference type="GO" id="GO:0005737">
    <property type="term" value="C:cytoplasm"/>
    <property type="evidence" value="ECO:0007669"/>
    <property type="project" value="TreeGrafter"/>
</dbReference>
<keyword evidence="4 6" id="KW-0342">GTP-binding</keyword>
<feature type="binding site" evidence="7">
    <location>
        <position position="182"/>
    </location>
    <ligand>
        <name>Mg(2+)</name>
        <dbReference type="ChEBI" id="CHEBI:18420"/>
    </ligand>
</feature>
<dbReference type="AlphaFoldDB" id="A0A1Y1XGK4"/>
<dbReference type="FunFam" id="3.40.50.300:FF:000692">
    <property type="entry name" value="Guanine nucleotide-binding protein subunit alpha"/>
    <property type="match status" value="1"/>
</dbReference>
<keyword evidence="1 7" id="KW-0479">Metal-binding</keyword>
<dbReference type="STRING" id="1314790.A0A1Y1XGK4"/>
<dbReference type="GO" id="GO:0046872">
    <property type="term" value="F:metal ion binding"/>
    <property type="evidence" value="ECO:0007669"/>
    <property type="project" value="UniProtKB-KW"/>
</dbReference>
<accession>A0A1Y1XGK4</accession>
<keyword evidence="3 7" id="KW-0460">Magnesium</keyword>
<keyword evidence="9" id="KW-1185">Reference proteome</keyword>
<dbReference type="InParanoid" id="A0A1Y1XGK4"/>
<evidence type="ECO:0000256" key="7">
    <source>
        <dbReference type="PIRSR" id="PIRSR601019-2"/>
    </source>
</evidence>
<keyword evidence="5" id="KW-0807">Transducer</keyword>
<dbReference type="InterPro" id="IPR011025">
    <property type="entry name" value="GproteinA_insert"/>
</dbReference>
<keyword evidence="2 6" id="KW-0547">Nucleotide-binding</keyword>
<dbReference type="GO" id="GO:0031683">
    <property type="term" value="F:G-protein beta/gamma-subunit complex binding"/>
    <property type="evidence" value="ECO:0007669"/>
    <property type="project" value="InterPro"/>
</dbReference>
<evidence type="ECO:0000256" key="2">
    <source>
        <dbReference type="ARBA" id="ARBA00022741"/>
    </source>
</evidence>
<proteinExistence type="predicted"/>
<dbReference type="InterPro" id="IPR027417">
    <property type="entry name" value="P-loop_NTPase"/>
</dbReference>
<dbReference type="EMBL" id="MCFE01000601">
    <property type="protein sequence ID" value="ORX84853.1"/>
    <property type="molecule type" value="Genomic_DNA"/>
</dbReference>
<name>A0A1Y1XGK4_9FUNG</name>
<dbReference type="PANTHER" id="PTHR10218">
    <property type="entry name" value="GTP-BINDING PROTEIN ALPHA SUBUNIT"/>
    <property type="match status" value="1"/>
</dbReference>
<dbReference type="FunFam" id="3.40.50.300:FF:000563">
    <property type="entry name" value="Guanine nucleotide-binding protein alpha subunit"/>
    <property type="match status" value="1"/>
</dbReference>
<dbReference type="PRINTS" id="PR00318">
    <property type="entry name" value="GPROTEINA"/>
</dbReference>
<dbReference type="Gene3D" id="3.40.50.300">
    <property type="entry name" value="P-loop containing nucleotide triphosphate hydrolases"/>
    <property type="match status" value="1"/>
</dbReference>
<dbReference type="SUPFAM" id="SSF52540">
    <property type="entry name" value="P-loop containing nucleoside triphosphate hydrolases"/>
    <property type="match status" value="1"/>
</dbReference>
<feature type="binding site" evidence="6">
    <location>
        <begin position="176"/>
        <end position="182"/>
    </location>
    <ligand>
        <name>GTP</name>
        <dbReference type="ChEBI" id="CHEBI:37565"/>
    </ligand>
</feature>
<sequence length="354" mass="41093">MGNCFVTPSISEEQQKTRLIEKQLRAEAKRAKSEIKILLLGAGESGKSTILKQMRLIHNYGFTSQEREVYRTVIFRNAAQAIRDLLLGMEVLHIPLSNQENARYIPLFEEIPELDSGDLYPQEYLDGMRAIWQDAGAQSCYQKANLYQLDDNAIYYFESLDRLSRSNYSPSDQDILYARIKTTGISETVFDMSPLTYRMVDVGGQRSERKKWIHCFENVTALLFLVAISGYDQTLAEDRDTNRMHEALMLFDSICNSYWFERTSVILFLNKIDLFREKIKHSPVSKYFPDYKGPNDSFNRTSAYFTMRFESLNRSPEKVIYSHLTYATDTSQIRHIMASVNDIILSRNLKQLSF</sequence>
<dbReference type="Pfam" id="PF00503">
    <property type="entry name" value="G-alpha"/>
    <property type="match status" value="1"/>
</dbReference>
<comment type="caution">
    <text evidence="8">The sequence shown here is derived from an EMBL/GenBank/DDBJ whole genome shotgun (WGS) entry which is preliminary data.</text>
</comment>
<dbReference type="PANTHER" id="PTHR10218:SF242">
    <property type="entry name" value="GUANINE NUCLEOTIDE-BINDING PROTEIN ALPHA-1 SUBUNIT"/>
    <property type="match status" value="1"/>
</dbReference>
<dbReference type="GO" id="GO:0005834">
    <property type="term" value="C:heterotrimeric G-protein complex"/>
    <property type="evidence" value="ECO:0007669"/>
    <property type="project" value="InterPro"/>
</dbReference>
<evidence type="ECO:0000256" key="6">
    <source>
        <dbReference type="PIRSR" id="PIRSR601019-1"/>
    </source>
</evidence>
<feature type="binding site" evidence="6">
    <location>
        <begin position="270"/>
        <end position="273"/>
    </location>
    <ligand>
        <name>GTP</name>
        <dbReference type="ChEBI" id="CHEBI:37565"/>
    </ligand>
</feature>
<dbReference type="SUPFAM" id="SSF47895">
    <property type="entry name" value="Transducin (alpha subunit), insertion domain"/>
    <property type="match status" value="1"/>
</dbReference>
<feature type="binding site" evidence="7">
    <location>
        <position position="48"/>
    </location>
    <ligand>
        <name>Mg(2+)</name>
        <dbReference type="ChEBI" id="CHEBI:18420"/>
    </ligand>
</feature>
<dbReference type="GO" id="GO:0001664">
    <property type="term" value="F:G protein-coupled receptor binding"/>
    <property type="evidence" value="ECO:0007669"/>
    <property type="project" value="InterPro"/>
</dbReference>